<protein>
    <submittedName>
        <fullName evidence="2">Uncharacterized protein</fullName>
    </submittedName>
</protein>
<dbReference type="AlphaFoldDB" id="A0A8C4NCV0"/>
<feature type="region of interest" description="Disordered" evidence="1">
    <location>
        <begin position="45"/>
        <end position="90"/>
    </location>
</feature>
<dbReference type="Ensembl" id="ENSEBUT00000005421.1">
    <property type="protein sequence ID" value="ENSEBUP00000004983.1"/>
    <property type="gene ID" value="ENSEBUG00000003451.1"/>
</dbReference>
<dbReference type="Ensembl" id="ENSEBUT00000005430.1">
    <property type="protein sequence ID" value="ENSEBUP00000004992.1"/>
    <property type="gene ID" value="ENSEBUG00000003451.1"/>
</dbReference>
<dbReference type="Proteomes" id="UP000694388">
    <property type="component" value="Unplaced"/>
</dbReference>
<evidence type="ECO:0000313" key="2">
    <source>
        <dbReference type="Ensembl" id="ENSEBUP00000004983.1"/>
    </source>
</evidence>
<reference evidence="2" key="1">
    <citation type="submission" date="2025-05" db="UniProtKB">
        <authorList>
            <consortium name="Ensembl"/>
        </authorList>
    </citation>
    <scope>IDENTIFICATION</scope>
</reference>
<sequence length="210" mass="23356">MFHQWKLLRLKVQMHSCNLNCGCILDGKLFTYFQLSSLSIETNDATTPQTEEMQHRNISYPTNRLSAQGQSDSEPGVRSSNGIRDLHRESSKTDGQAIVTAALAAAFCNLVGNIMAIAPDETTAALESYGVFGALVRWKSLHCFSLLIQSIYLHEFACNYEFFLLIENNSLFKYKLEAHGGVNPCTKKDEVSIDAKGQRGPGGYWADIQP</sequence>
<evidence type="ECO:0000256" key="1">
    <source>
        <dbReference type="SAM" id="MobiDB-lite"/>
    </source>
</evidence>
<organism evidence="2 3">
    <name type="scientific">Eptatretus burgeri</name>
    <name type="common">Inshore hagfish</name>
    <dbReference type="NCBI Taxonomy" id="7764"/>
    <lineage>
        <taxon>Eukaryota</taxon>
        <taxon>Metazoa</taxon>
        <taxon>Chordata</taxon>
        <taxon>Craniata</taxon>
        <taxon>Vertebrata</taxon>
        <taxon>Cyclostomata</taxon>
        <taxon>Myxini</taxon>
        <taxon>Myxiniformes</taxon>
        <taxon>Myxinidae</taxon>
        <taxon>Eptatretinae</taxon>
        <taxon>Eptatretus</taxon>
    </lineage>
</organism>
<feature type="compositionally biased region" description="Polar residues" evidence="1">
    <location>
        <begin position="45"/>
        <end position="82"/>
    </location>
</feature>
<keyword evidence="3" id="KW-1185">Reference proteome</keyword>
<accession>A0A8C4NCV0</accession>
<proteinExistence type="predicted"/>
<name>A0A8C4NCV0_EPTBU</name>
<evidence type="ECO:0000313" key="3">
    <source>
        <dbReference type="Proteomes" id="UP000694388"/>
    </source>
</evidence>